<dbReference type="EMBL" id="JADBEF010000001">
    <property type="protein sequence ID" value="MBE1562120.1"/>
    <property type="molecule type" value="Genomic_DNA"/>
</dbReference>
<dbReference type="InterPro" id="IPR037460">
    <property type="entry name" value="SEST-like"/>
</dbReference>
<feature type="domain" description="SGNH hydrolase-type esterase" evidence="1">
    <location>
        <begin position="92"/>
        <end position="327"/>
    </location>
</feature>
<organism evidence="2 3">
    <name type="scientific">Nonomuraea africana</name>
    <dbReference type="NCBI Taxonomy" id="46171"/>
    <lineage>
        <taxon>Bacteria</taxon>
        <taxon>Bacillati</taxon>
        <taxon>Actinomycetota</taxon>
        <taxon>Actinomycetes</taxon>
        <taxon>Streptosporangiales</taxon>
        <taxon>Streptosporangiaceae</taxon>
        <taxon>Nonomuraea</taxon>
    </lineage>
</organism>
<name>A0ABR9KJH9_9ACTN</name>
<reference evidence="2 3" key="1">
    <citation type="submission" date="2020-10" db="EMBL/GenBank/DDBJ databases">
        <title>Sequencing the genomes of 1000 actinobacteria strains.</title>
        <authorList>
            <person name="Klenk H.-P."/>
        </authorList>
    </citation>
    <scope>NUCLEOTIDE SEQUENCE [LARGE SCALE GENOMIC DNA]</scope>
    <source>
        <strain evidence="2 3">DSM 43748</strain>
    </source>
</reference>
<sequence length="346" mass="36624">MLQEIPACHRRGSPPTWPNGPGTGRWRVMTPCITFTHGDFMFRYARLRPVQRATVVATAVLGTCATLVTAGGGTAAAAGTSASSTIAARYVALGDSYASGYGIDGVENAACDRSTSSYPSILRSTYKSQSFTSVACSGATTRSIWNTQGSQAPQIKALKPDTSLVTLTLGGNDIGFTQLVITCASLMQSQPTGDPCRQNFRKGGKDQILARIDDLKPRIASVLTDIKRKSPQATIALVGYPSLLPDSGESCRSTQVPFADGDFGYLRNITKRLNSALRDQAAKAGAVYVDTYTPTIGYDMCRAQGRMIEPLFTADGRVAPAAAHPNLGGTLSMAAIIKKKLDALGR</sequence>
<keyword evidence="3" id="KW-1185">Reference proteome</keyword>
<dbReference type="PANTHER" id="PTHR37981">
    <property type="entry name" value="LIPASE 2"/>
    <property type="match status" value="1"/>
</dbReference>
<protein>
    <recommendedName>
        <fullName evidence="1">SGNH hydrolase-type esterase domain-containing protein</fullName>
    </recommendedName>
</protein>
<dbReference type="SUPFAM" id="SSF52266">
    <property type="entry name" value="SGNH hydrolase"/>
    <property type="match status" value="1"/>
</dbReference>
<dbReference type="RefSeq" id="WP_318781921.1">
    <property type="nucleotide sequence ID" value="NZ_BAAASY010000034.1"/>
</dbReference>
<gene>
    <name evidence="2" type="ORF">H4W81_004899</name>
</gene>
<dbReference type="InterPro" id="IPR013830">
    <property type="entry name" value="SGNH_hydro"/>
</dbReference>
<evidence type="ECO:0000313" key="3">
    <source>
        <dbReference type="Proteomes" id="UP000661607"/>
    </source>
</evidence>
<dbReference type="CDD" id="cd01823">
    <property type="entry name" value="SEST_like"/>
    <property type="match status" value="1"/>
</dbReference>
<comment type="caution">
    <text evidence="2">The sequence shown here is derived from an EMBL/GenBank/DDBJ whole genome shotgun (WGS) entry which is preliminary data.</text>
</comment>
<dbReference type="Pfam" id="PF13472">
    <property type="entry name" value="Lipase_GDSL_2"/>
    <property type="match status" value="1"/>
</dbReference>
<dbReference type="InterPro" id="IPR036514">
    <property type="entry name" value="SGNH_hydro_sf"/>
</dbReference>
<accession>A0ABR9KJH9</accession>
<proteinExistence type="predicted"/>
<dbReference type="Gene3D" id="3.40.50.1110">
    <property type="entry name" value="SGNH hydrolase"/>
    <property type="match status" value="1"/>
</dbReference>
<dbReference type="Proteomes" id="UP000661607">
    <property type="component" value="Unassembled WGS sequence"/>
</dbReference>
<dbReference type="PANTHER" id="PTHR37981:SF1">
    <property type="entry name" value="SGNH HYDROLASE-TYPE ESTERASE DOMAIN-CONTAINING PROTEIN"/>
    <property type="match status" value="1"/>
</dbReference>
<evidence type="ECO:0000313" key="2">
    <source>
        <dbReference type="EMBL" id="MBE1562120.1"/>
    </source>
</evidence>
<evidence type="ECO:0000259" key="1">
    <source>
        <dbReference type="Pfam" id="PF13472"/>
    </source>
</evidence>